<evidence type="ECO:0000313" key="9">
    <source>
        <dbReference type="Proteomes" id="UP000326287"/>
    </source>
</evidence>
<comment type="cofactor">
    <cofactor evidence="2">
        <name>Mg(2+)</name>
        <dbReference type="ChEBI" id="CHEBI:18420"/>
    </cofactor>
</comment>
<keyword evidence="6" id="KW-0464">Manganese</keyword>
<evidence type="ECO:0000256" key="1">
    <source>
        <dbReference type="ARBA" id="ARBA00001936"/>
    </source>
</evidence>
<dbReference type="GO" id="GO:0010945">
    <property type="term" value="F:coenzyme A diphosphatase activity"/>
    <property type="evidence" value="ECO:0007669"/>
    <property type="project" value="InterPro"/>
</dbReference>
<comment type="cofactor">
    <cofactor evidence="1">
        <name>Mn(2+)</name>
        <dbReference type="ChEBI" id="CHEBI:29035"/>
    </cofactor>
</comment>
<evidence type="ECO:0000256" key="6">
    <source>
        <dbReference type="ARBA" id="ARBA00023211"/>
    </source>
</evidence>
<accession>A0A5P9NI77</accession>
<dbReference type="CDD" id="cd03426">
    <property type="entry name" value="NUDIX_CoAse_Nudt7"/>
    <property type="match status" value="1"/>
</dbReference>
<evidence type="ECO:0000256" key="5">
    <source>
        <dbReference type="ARBA" id="ARBA00022842"/>
    </source>
</evidence>
<keyword evidence="5" id="KW-0460">Magnesium</keyword>
<dbReference type="InterPro" id="IPR045121">
    <property type="entry name" value="CoAse"/>
</dbReference>
<keyword evidence="9" id="KW-1185">Reference proteome</keyword>
<dbReference type="PANTHER" id="PTHR12992">
    <property type="entry name" value="NUDIX HYDROLASE"/>
    <property type="match status" value="1"/>
</dbReference>
<dbReference type="PANTHER" id="PTHR12992:SF11">
    <property type="entry name" value="MITOCHONDRIAL COENZYME A DIPHOSPHATASE NUDT8"/>
    <property type="match status" value="1"/>
</dbReference>
<dbReference type="PROSITE" id="PS51462">
    <property type="entry name" value="NUDIX"/>
    <property type="match status" value="1"/>
</dbReference>
<proteinExistence type="predicted"/>
<dbReference type="GO" id="GO:0046872">
    <property type="term" value="F:metal ion binding"/>
    <property type="evidence" value="ECO:0007669"/>
    <property type="project" value="UniProtKB-KW"/>
</dbReference>
<evidence type="ECO:0000259" key="7">
    <source>
        <dbReference type="PROSITE" id="PS51462"/>
    </source>
</evidence>
<evidence type="ECO:0000313" key="8">
    <source>
        <dbReference type="EMBL" id="QFU75501.1"/>
    </source>
</evidence>
<dbReference type="Gene3D" id="3.90.79.10">
    <property type="entry name" value="Nucleoside Triphosphate Pyrophosphohydrolase"/>
    <property type="match status" value="1"/>
</dbReference>
<protein>
    <submittedName>
        <fullName evidence="8">CoA pyrophosphatase</fullName>
    </submittedName>
</protein>
<name>A0A5P9NI77_9GAMM</name>
<reference evidence="8 9" key="1">
    <citation type="submission" date="2019-02" db="EMBL/GenBank/DDBJ databases">
        <authorList>
            <person name="Li S.-H."/>
        </authorList>
    </citation>
    <scope>NUCLEOTIDE SEQUENCE [LARGE SCALE GENOMIC DNA]</scope>
    <source>
        <strain evidence="8 9">IMCC14385</strain>
    </source>
</reference>
<evidence type="ECO:0000256" key="3">
    <source>
        <dbReference type="ARBA" id="ARBA00022723"/>
    </source>
</evidence>
<dbReference type="KEGG" id="halc:EY643_07460"/>
<dbReference type="AlphaFoldDB" id="A0A5P9NI77"/>
<organism evidence="8 9">
    <name type="scientific">Halioglobus maricola</name>
    <dbReference type="NCBI Taxonomy" id="2601894"/>
    <lineage>
        <taxon>Bacteria</taxon>
        <taxon>Pseudomonadati</taxon>
        <taxon>Pseudomonadota</taxon>
        <taxon>Gammaproteobacteria</taxon>
        <taxon>Cellvibrionales</taxon>
        <taxon>Halieaceae</taxon>
        <taxon>Halioglobus</taxon>
    </lineage>
</organism>
<keyword evidence="3" id="KW-0479">Metal-binding</keyword>
<dbReference type="EMBL" id="CP036422">
    <property type="protein sequence ID" value="QFU75501.1"/>
    <property type="molecule type" value="Genomic_DNA"/>
</dbReference>
<evidence type="ECO:0000256" key="2">
    <source>
        <dbReference type="ARBA" id="ARBA00001946"/>
    </source>
</evidence>
<dbReference type="InterPro" id="IPR000086">
    <property type="entry name" value="NUDIX_hydrolase_dom"/>
</dbReference>
<dbReference type="Proteomes" id="UP000326287">
    <property type="component" value="Chromosome"/>
</dbReference>
<dbReference type="InterPro" id="IPR015797">
    <property type="entry name" value="NUDIX_hydrolase-like_dom_sf"/>
</dbReference>
<gene>
    <name evidence="8" type="ORF">EY643_07460</name>
</gene>
<evidence type="ECO:0000256" key="4">
    <source>
        <dbReference type="ARBA" id="ARBA00022801"/>
    </source>
</evidence>
<dbReference type="OrthoDB" id="9802805at2"/>
<sequence>MTMIAPELARLEAHLPLDGLSWDPQPGRYPEAAVLVPLTDEKEPRVLLGRRGRHLKTHPGEVAFPGGKRENEDASPWVTAKREAYEEVGIVDSQVHPMGELAPMLTRTNFEVHPCIARIPTELDLVVDTREFDSVFYQPLKVFADTSRLQTLELQVDDKTYYTPRFIIDGDEIWGVTAAILAVVASTAYQVPLEMRRGWSTEP</sequence>
<feature type="domain" description="Nudix hydrolase" evidence="7">
    <location>
        <begin position="29"/>
        <end position="162"/>
    </location>
</feature>
<keyword evidence="4" id="KW-0378">Hydrolase</keyword>
<dbReference type="Pfam" id="PF00293">
    <property type="entry name" value="NUDIX"/>
    <property type="match status" value="1"/>
</dbReference>
<dbReference type="SUPFAM" id="SSF55811">
    <property type="entry name" value="Nudix"/>
    <property type="match status" value="1"/>
</dbReference>